<comment type="caution">
    <text evidence="1">The sequence shown here is derived from an EMBL/GenBank/DDBJ whole genome shotgun (WGS) entry which is preliminary data.</text>
</comment>
<dbReference type="AlphaFoldDB" id="A0A4S8X5B6"/>
<accession>A0A4S8X5B6</accession>
<gene>
    <name evidence="1" type="ORF">D6D22_09220</name>
</gene>
<dbReference type="Proteomes" id="UP000310687">
    <property type="component" value="Unassembled WGS sequence"/>
</dbReference>
<reference evidence="1 2" key="1">
    <citation type="submission" date="2018-10" db="EMBL/GenBank/DDBJ databases">
        <title>Fifty Aureobasidium pullulans genomes reveal a recombining polyextremotolerant generalist.</title>
        <authorList>
            <person name="Gostincar C."/>
            <person name="Turk M."/>
            <person name="Zajc J."/>
            <person name="Gunde-Cimerman N."/>
        </authorList>
    </citation>
    <scope>NUCLEOTIDE SEQUENCE [LARGE SCALE GENOMIC DNA]</scope>
    <source>
        <strain evidence="1 2">EXF-11013</strain>
    </source>
</reference>
<evidence type="ECO:0000313" key="2">
    <source>
        <dbReference type="Proteomes" id="UP000310687"/>
    </source>
</evidence>
<name>A0A4S8X5B6_AURPU</name>
<sequence>MTQEFEVAPASLCAKFSIPGSVEMHNILKIALVIRREPPTITLSVDGRTDLKTIVHFYNYTRDNVLHTWWWYSGVFSILD</sequence>
<proteinExistence type="predicted"/>
<organism evidence="1 2">
    <name type="scientific">Aureobasidium pullulans</name>
    <name type="common">Black yeast</name>
    <name type="synonym">Pullularia pullulans</name>
    <dbReference type="NCBI Taxonomy" id="5580"/>
    <lineage>
        <taxon>Eukaryota</taxon>
        <taxon>Fungi</taxon>
        <taxon>Dikarya</taxon>
        <taxon>Ascomycota</taxon>
        <taxon>Pezizomycotina</taxon>
        <taxon>Dothideomycetes</taxon>
        <taxon>Dothideomycetidae</taxon>
        <taxon>Dothideales</taxon>
        <taxon>Saccotheciaceae</taxon>
        <taxon>Aureobasidium</taxon>
    </lineage>
</organism>
<protein>
    <submittedName>
        <fullName evidence="1">Uncharacterized protein</fullName>
    </submittedName>
</protein>
<evidence type="ECO:0000313" key="1">
    <source>
        <dbReference type="EMBL" id="THW33251.1"/>
    </source>
</evidence>
<dbReference type="EMBL" id="QZAL01000216">
    <property type="protein sequence ID" value="THW33251.1"/>
    <property type="molecule type" value="Genomic_DNA"/>
</dbReference>